<evidence type="ECO:0000256" key="1">
    <source>
        <dbReference type="SAM" id="Coils"/>
    </source>
</evidence>
<dbReference type="RefSeq" id="WP_323576026.1">
    <property type="nucleotide sequence ID" value="NZ_JAYGJQ010000001.1"/>
</dbReference>
<sequence length="284" mass="30679">MSEQNNDSNKKDSISIIYHQRNDSPKHFEIKRSRVYLFFIGLPTITLIALVIGAIGLVNTSPFHLLTNYRMASKTRADLSRNENLAEENSELKSEIAALQEQAKAAATAPAAAATTSVAATTGTTGSAQCPAPVACPAPAVSGTINSIGLSTLSLFKPIQGQKDRTRPAVLNLSGFKAEIGRDNVNLKFNIIPAVTDDSKISGHIIVLMKNELAIQAYPLQALGGNDFQINYSAGEPFATQRFRPVDAGFVKPRKSGNYSFTVFIFSRTGDLIHFQSVNIPLKL</sequence>
<keyword evidence="1" id="KW-0175">Coiled coil</keyword>
<dbReference type="EMBL" id="JAYGJQ010000001">
    <property type="protein sequence ID" value="MEA9356335.1"/>
    <property type="molecule type" value="Genomic_DNA"/>
</dbReference>
<proteinExistence type="predicted"/>
<keyword evidence="2" id="KW-1133">Transmembrane helix</keyword>
<gene>
    <name evidence="3" type="ORF">SHI21_08985</name>
</gene>
<comment type="caution">
    <text evidence="3">The sequence shown here is derived from an EMBL/GenBank/DDBJ whole genome shotgun (WGS) entry which is preliminary data.</text>
</comment>
<evidence type="ECO:0000313" key="4">
    <source>
        <dbReference type="Proteomes" id="UP001302274"/>
    </source>
</evidence>
<evidence type="ECO:0000256" key="2">
    <source>
        <dbReference type="SAM" id="Phobius"/>
    </source>
</evidence>
<evidence type="ECO:0000313" key="3">
    <source>
        <dbReference type="EMBL" id="MEA9356335.1"/>
    </source>
</evidence>
<keyword evidence="2" id="KW-0812">Transmembrane</keyword>
<organism evidence="3 4">
    <name type="scientific">Bacteriovorax antarcticus</name>
    <dbReference type="NCBI Taxonomy" id="3088717"/>
    <lineage>
        <taxon>Bacteria</taxon>
        <taxon>Pseudomonadati</taxon>
        <taxon>Bdellovibrionota</taxon>
        <taxon>Bacteriovoracia</taxon>
        <taxon>Bacteriovoracales</taxon>
        <taxon>Bacteriovoracaceae</taxon>
        <taxon>Bacteriovorax</taxon>
    </lineage>
</organism>
<protein>
    <submittedName>
        <fullName evidence="3">Uncharacterized protein</fullName>
    </submittedName>
</protein>
<keyword evidence="2" id="KW-0472">Membrane</keyword>
<feature type="transmembrane region" description="Helical" evidence="2">
    <location>
        <begin position="35"/>
        <end position="58"/>
    </location>
</feature>
<reference evidence="3 4" key="1">
    <citation type="submission" date="2023-11" db="EMBL/GenBank/DDBJ databases">
        <title>A Novel Polar Bacteriovorax (B. antarcticus) Isolated from the Biocrust in Antarctica.</title>
        <authorList>
            <person name="Mun W."/>
            <person name="Choi S.Y."/>
            <person name="Mitchell R.J."/>
        </authorList>
    </citation>
    <scope>NUCLEOTIDE SEQUENCE [LARGE SCALE GENOMIC DNA]</scope>
    <source>
        <strain evidence="3 4">PP10</strain>
    </source>
</reference>
<feature type="coiled-coil region" evidence="1">
    <location>
        <begin position="82"/>
        <end position="109"/>
    </location>
</feature>
<keyword evidence="4" id="KW-1185">Reference proteome</keyword>
<dbReference type="Proteomes" id="UP001302274">
    <property type="component" value="Unassembled WGS sequence"/>
</dbReference>
<accession>A0ABU5VTF5</accession>
<name>A0ABU5VTF5_9BACT</name>